<name>A0A976UB02_9CAUD</name>
<dbReference type="KEGG" id="vg:80545135"/>
<protein>
    <submittedName>
        <fullName evidence="1">Uncharacterized protein</fullName>
    </submittedName>
</protein>
<dbReference type="RefSeq" id="YP_010806174.1">
    <property type="nucleotide sequence ID" value="NC_077214.1"/>
</dbReference>
<keyword evidence="2" id="KW-1185">Reference proteome</keyword>
<dbReference type="EMBL" id="ON649702">
    <property type="protein sequence ID" value="UVF62583.1"/>
    <property type="molecule type" value="Genomic_DNA"/>
</dbReference>
<evidence type="ECO:0000313" key="2">
    <source>
        <dbReference type="Proteomes" id="UP001157002"/>
    </source>
</evidence>
<organism evidence="1 2">
    <name type="scientific">Poseidoniales virus YSH_150918</name>
    <dbReference type="NCBI Taxonomy" id="3071324"/>
    <lineage>
        <taxon>Viruses</taxon>
        <taxon>Duplodnaviria</taxon>
        <taxon>Heunggongvirae</taxon>
        <taxon>Uroviricota</taxon>
        <taxon>Caudoviricetes</taxon>
        <taxon>Magrovirales</taxon>
        <taxon>Aoguangviridae</taxon>
        <taxon>Aobingvirus</taxon>
        <taxon>Aobingvirus yangshanense</taxon>
    </lineage>
</organism>
<evidence type="ECO:0000313" key="1">
    <source>
        <dbReference type="EMBL" id="UVF62583.1"/>
    </source>
</evidence>
<dbReference type="Proteomes" id="UP001157002">
    <property type="component" value="Segment"/>
</dbReference>
<accession>A0A976UB02</accession>
<reference evidence="1 2" key="1">
    <citation type="submission" date="2022-05" db="EMBL/GenBank/DDBJ databases">
        <title>Diverse viruses of marine archaea discovered using metagenomics.</title>
        <authorList>
            <person name="Zhou Y."/>
        </authorList>
    </citation>
    <scope>NUCLEOTIDE SEQUENCE [LARGE SCALE GENOMIC DNA]</scope>
    <source>
        <strain evidence="1">YSH_150918</strain>
    </source>
</reference>
<sequence length="51" mass="6293">MEMDIPELNDDIYMTTNALIEERSKDPDDYFYHIREIEMVLKEREEKLLEK</sequence>
<proteinExistence type="predicted"/>
<dbReference type="GeneID" id="80545135"/>